<evidence type="ECO:0000313" key="2">
    <source>
        <dbReference type="EMBL" id="PHJ15104.1"/>
    </source>
</evidence>
<comment type="caution">
    <text evidence="2">The sequence shown here is derived from an EMBL/GenBank/DDBJ whole genome shotgun (WGS) entry which is preliminary data.</text>
</comment>
<accession>A0A2C6KFA5</accession>
<dbReference type="EMBL" id="MIGC01009557">
    <property type="protein sequence ID" value="PHJ15104.1"/>
    <property type="molecule type" value="Genomic_DNA"/>
</dbReference>
<feature type="region of interest" description="Disordered" evidence="1">
    <location>
        <begin position="224"/>
        <end position="288"/>
    </location>
</feature>
<dbReference type="Proteomes" id="UP000221165">
    <property type="component" value="Unassembled WGS sequence"/>
</dbReference>
<feature type="compositionally biased region" description="Basic and acidic residues" evidence="1">
    <location>
        <begin position="268"/>
        <end position="288"/>
    </location>
</feature>
<feature type="non-terminal residue" evidence="2">
    <location>
        <position position="486"/>
    </location>
</feature>
<feature type="region of interest" description="Disordered" evidence="1">
    <location>
        <begin position="403"/>
        <end position="422"/>
    </location>
</feature>
<feature type="region of interest" description="Disordered" evidence="1">
    <location>
        <begin position="21"/>
        <end position="144"/>
    </location>
</feature>
<gene>
    <name evidence="2" type="ORF">CSUI_011085</name>
</gene>
<dbReference type="RefSeq" id="XP_067916838.1">
    <property type="nucleotide sequence ID" value="XM_068071186.1"/>
</dbReference>
<name>A0A2C6KFA5_9APIC</name>
<feature type="compositionally biased region" description="Low complexity" evidence="1">
    <location>
        <begin position="338"/>
        <end position="349"/>
    </location>
</feature>
<dbReference type="GeneID" id="94434397"/>
<evidence type="ECO:0000256" key="1">
    <source>
        <dbReference type="SAM" id="MobiDB-lite"/>
    </source>
</evidence>
<feature type="region of interest" description="Disordered" evidence="1">
    <location>
        <begin position="338"/>
        <end position="387"/>
    </location>
</feature>
<feature type="compositionally biased region" description="Basic and acidic residues" evidence="1">
    <location>
        <begin position="61"/>
        <end position="84"/>
    </location>
</feature>
<feature type="non-terminal residue" evidence="2">
    <location>
        <position position="1"/>
    </location>
</feature>
<dbReference type="VEuPathDB" id="ToxoDB:CSUI_011085"/>
<sequence>SGPGSVLGDRVTEELITASECDRRHHRKGETKERLVATASGSPECLGAAGAHLSKPAGDGTSRREERREREPTGVEGSKPEGHRSGGPKSKRPSRAESTGASGSSCDSVRTGGRSRRASVEGATVTFNDGVAEPQSASGMDSSGAIPSSGVACGAGGGGSSRSLRGLAPPISCIVCGLTDGFLKRCAARDCCRSFFHPYCAWLNAFRVSTAFAPSFPRAARSVAVPKDSGVSKLEDKKVRKPTASRGRSPPTKRRSLGVPSRQLQKRAQSDERCEGAPGGHRGEGDVCHETDWWLDSSEEEAEEAVWSWRGDTAAASSHPVGTVSCAGTNESLAVLPASASSVPGPGAVKRTGKTGGEDELPEGHLSVSSGREPKSGTGGGDTTTFSLPSSADAFSGYFQFRATPGEGRADGHAKDRKRKTALRSRWGPIWAEPVMKRLVVRVWCPAHSGHSEGLGKRSRDQAEQLRYRLLRVSLSQSSEPLPYIS</sequence>
<keyword evidence="3" id="KW-1185">Reference proteome</keyword>
<organism evidence="2 3">
    <name type="scientific">Cystoisospora suis</name>
    <dbReference type="NCBI Taxonomy" id="483139"/>
    <lineage>
        <taxon>Eukaryota</taxon>
        <taxon>Sar</taxon>
        <taxon>Alveolata</taxon>
        <taxon>Apicomplexa</taxon>
        <taxon>Conoidasida</taxon>
        <taxon>Coccidia</taxon>
        <taxon>Eucoccidiorida</taxon>
        <taxon>Eimeriorina</taxon>
        <taxon>Sarcocystidae</taxon>
        <taxon>Cystoisospora</taxon>
    </lineage>
</organism>
<evidence type="ECO:0000313" key="3">
    <source>
        <dbReference type="Proteomes" id="UP000221165"/>
    </source>
</evidence>
<reference evidence="2 3" key="1">
    <citation type="journal article" date="2017" name="Int. J. Parasitol.">
        <title>The genome of the protozoan parasite Cystoisospora suis and a reverse vaccinology approach to identify vaccine candidates.</title>
        <authorList>
            <person name="Palmieri N."/>
            <person name="Shrestha A."/>
            <person name="Ruttkowski B."/>
            <person name="Beck T."/>
            <person name="Vogl C."/>
            <person name="Tomley F."/>
            <person name="Blake D.P."/>
            <person name="Joachim A."/>
        </authorList>
    </citation>
    <scope>NUCLEOTIDE SEQUENCE [LARGE SCALE GENOMIC DNA]</scope>
    <source>
        <strain evidence="2 3">Wien I</strain>
    </source>
</reference>
<protein>
    <submittedName>
        <fullName evidence="2">Uncharacterized protein</fullName>
    </submittedName>
</protein>
<proteinExistence type="predicted"/>
<dbReference type="AlphaFoldDB" id="A0A2C6KFA5"/>
<feature type="compositionally biased region" description="Polar residues" evidence="1">
    <location>
        <begin position="96"/>
        <end position="108"/>
    </location>
</feature>